<feature type="region of interest" description="Disordered" evidence="1">
    <location>
        <begin position="1"/>
        <end position="27"/>
    </location>
</feature>
<dbReference type="Proteomes" id="UP000886595">
    <property type="component" value="Unassembled WGS sequence"/>
</dbReference>
<comment type="caution">
    <text evidence="2">The sequence shown here is derived from an EMBL/GenBank/DDBJ whole genome shotgun (WGS) entry which is preliminary data.</text>
</comment>
<sequence>MEFGKGQDKLNHDQDHTSGGWPGYLGAWKRSGQPGRLEREMDQRRLPCDEGSCYGRGAVRSGSSTCAAGRGMDSWRRAGTWAGVRPGARGVHNLRGMESWTDGCARDGTLGSHYPCGWQRRQTWTDAQTDLREDWYPCRKGQNGQTNMRGLGCSDHLLPLTPPPPILDLVFAVPLAPTLSPYLPAVEEEWSFK</sequence>
<gene>
    <name evidence="2" type="ORF">Bca52824_023514</name>
</gene>
<keyword evidence="3" id="KW-1185">Reference proteome</keyword>
<name>A0A8X7VIP0_BRACI</name>
<protein>
    <submittedName>
        <fullName evidence="2">Uncharacterized protein</fullName>
    </submittedName>
</protein>
<dbReference type="AlphaFoldDB" id="A0A8X7VIP0"/>
<organism evidence="2 3">
    <name type="scientific">Brassica carinata</name>
    <name type="common">Ethiopian mustard</name>
    <name type="synonym">Abyssinian cabbage</name>
    <dbReference type="NCBI Taxonomy" id="52824"/>
    <lineage>
        <taxon>Eukaryota</taxon>
        <taxon>Viridiplantae</taxon>
        <taxon>Streptophyta</taxon>
        <taxon>Embryophyta</taxon>
        <taxon>Tracheophyta</taxon>
        <taxon>Spermatophyta</taxon>
        <taxon>Magnoliopsida</taxon>
        <taxon>eudicotyledons</taxon>
        <taxon>Gunneridae</taxon>
        <taxon>Pentapetalae</taxon>
        <taxon>rosids</taxon>
        <taxon>malvids</taxon>
        <taxon>Brassicales</taxon>
        <taxon>Brassicaceae</taxon>
        <taxon>Brassiceae</taxon>
        <taxon>Brassica</taxon>
    </lineage>
</organism>
<evidence type="ECO:0000256" key="1">
    <source>
        <dbReference type="SAM" id="MobiDB-lite"/>
    </source>
</evidence>
<evidence type="ECO:0000313" key="3">
    <source>
        <dbReference type="Proteomes" id="UP000886595"/>
    </source>
</evidence>
<proteinExistence type="predicted"/>
<reference evidence="2 3" key="1">
    <citation type="submission" date="2020-02" db="EMBL/GenBank/DDBJ databases">
        <authorList>
            <person name="Ma Q."/>
            <person name="Huang Y."/>
            <person name="Song X."/>
            <person name="Pei D."/>
        </authorList>
    </citation>
    <scope>NUCLEOTIDE SEQUENCE [LARGE SCALE GENOMIC DNA]</scope>
    <source>
        <strain evidence="2">Sxm20200214</strain>
        <tissue evidence="2">Leaf</tissue>
    </source>
</reference>
<feature type="compositionally biased region" description="Basic and acidic residues" evidence="1">
    <location>
        <begin position="1"/>
        <end position="16"/>
    </location>
</feature>
<evidence type="ECO:0000313" key="2">
    <source>
        <dbReference type="EMBL" id="KAG2311957.1"/>
    </source>
</evidence>
<accession>A0A8X7VIP0</accession>
<dbReference type="EMBL" id="JAAMPC010000005">
    <property type="protein sequence ID" value="KAG2311957.1"/>
    <property type="molecule type" value="Genomic_DNA"/>
</dbReference>